<proteinExistence type="predicted"/>
<name>A0ABD5QMK3_9EURY</name>
<accession>A0ABD5QMK3</accession>
<organism evidence="1 2">
    <name type="scientific">Halorubrum glutamatedens</name>
    <dbReference type="NCBI Taxonomy" id="2707018"/>
    <lineage>
        <taxon>Archaea</taxon>
        <taxon>Methanobacteriati</taxon>
        <taxon>Methanobacteriota</taxon>
        <taxon>Stenosarchaea group</taxon>
        <taxon>Halobacteria</taxon>
        <taxon>Halobacteriales</taxon>
        <taxon>Haloferacaceae</taxon>
        <taxon>Halorubrum</taxon>
    </lineage>
</organism>
<dbReference type="RefSeq" id="WP_122103822.1">
    <property type="nucleotide sequence ID" value="NZ_JBHSKV010000001.1"/>
</dbReference>
<keyword evidence="2" id="KW-1185">Reference proteome</keyword>
<dbReference type="Proteomes" id="UP001596145">
    <property type="component" value="Unassembled WGS sequence"/>
</dbReference>
<sequence length="137" mass="16195">MPAFDVDRDQINVFESNDTYLFKQYFDNDDVFEKLRQYYNPDAYRFEVSTDNDLETVEDILHEHFYQINVVDDIEPYCVVIDRDQDHSTILRNAVVRLRQGGQHLFVMNDQLSVDQAIEQGATRLTETDTRLPPDLQ</sequence>
<dbReference type="AlphaFoldDB" id="A0ABD5QMK3"/>
<protein>
    <submittedName>
        <fullName evidence="1">Uncharacterized protein</fullName>
    </submittedName>
</protein>
<reference evidence="1 2" key="1">
    <citation type="journal article" date="2019" name="Int. J. Syst. Evol. Microbiol.">
        <title>The Global Catalogue of Microorganisms (GCM) 10K type strain sequencing project: providing services to taxonomists for standard genome sequencing and annotation.</title>
        <authorList>
            <consortium name="The Broad Institute Genomics Platform"/>
            <consortium name="The Broad Institute Genome Sequencing Center for Infectious Disease"/>
            <person name="Wu L."/>
            <person name="Ma J."/>
        </authorList>
    </citation>
    <scope>NUCLEOTIDE SEQUENCE [LARGE SCALE GENOMIC DNA]</scope>
    <source>
        <strain evidence="1 2">CGMCC 1.16026</strain>
    </source>
</reference>
<comment type="caution">
    <text evidence="1">The sequence shown here is derived from an EMBL/GenBank/DDBJ whole genome shotgun (WGS) entry which is preliminary data.</text>
</comment>
<dbReference type="EMBL" id="JBHSKV010000001">
    <property type="protein sequence ID" value="MFC5133520.1"/>
    <property type="molecule type" value="Genomic_DNA"/>
</dbReference>
<evidence type="ECO:0000313" key="1">
    <source>
        <dbReference type="EMBL" id="MFC5133520.1"/>
    </source>
</evidence>
<gene>
    <name evidence="1" type="ORF">ACFPJA_02090</name>
</gene>
<evidence type="ECO:0000313" key="2">
    <source>
        <dbReference type="Proteomes" id="UP001596145"/>
    </source>
</evidence>